<keyword evidence="14" id="KW-0967">Endosome</keyword>
<dbReference type="GO" id="GO:0045121">
    <property type="term" value="C:membrane raft"/>
    <property type="evidence" value="ECO:0007669"/>
    <property type="project" value="UniProtKB-SubCell"/>
</dbReference>
<dbReference type="GO" id="GO:0043204">
    <property type="term" value="C:perikaryon"/>
    <property type="evidence" value="ECO:0007669"/>
    <property type="project" value="UniProtKB-SubCell"/>
</dbReference>
<keyword evidence="22" id="KW-0564">Palmitate</keyword>
<evidence type="ECO:0000256" key="10">
    <source>
        <dbReference type="ARBA" id="ARBA00022553"/>
    </source>
</evidence>
<feature type="domain" description="PI3K/PI4K catalytic" evidence="30">
    <location>
        <begin position="79"/>
        <end position="377"/>
    </location>
</feature>
<evidence type="ECO:0000256" key="28">
    <source>
        <dbReference type="ARBA" id="ARBA00037864"/>
    </source>
</evidence>
<keyword evidence="11" id="KW-0771">Synaptosome</keyword>
<dbReference type="RefSeq" id="XP_030917298.1">
    <property type="nucleotide sequence ID" value="XM_031061438.1"/>
</dbReference>
<comment type="catalytic activity">
    <reaction evidence="1 29">
        <text>a 1,2-diacyl-sn-glycero-3-phospho-(1D-myo-inositol) + ATP = a 1,2-diacyl-sn-glycero-3-phospho-(1D-myo-inositol 4-phosphate) + ADP + H(+)</text>
        <dbReference type="Rhea" id="RHEA:19877"/>
        <dbReference type="ChEBI" id="CHEBI:15378"/>
        <dbReference type="ChEBI" id="CHEBI:30616"/>
        <dbReference type="ChEBI" id="CHEBI:57880"/>
        <dbReference type="ChEBI" id="CHEBI:58178"/>
        <dbReference type="ChEBI" id="CHEBI:456216"/>
        <dbReference type="EC" id="2.7.1.67"/>
    </reaction>
</comment>
<evidence type="ECO:0000259" key="30">
    <source>
        <dbReference type="PROSITE" id="PS50290"/>
    </source>
</evidence>
<evidence type="ECO:0000256" key="18">
    <source>
        <dbReference type="ARBA" id="ARBA00023034"/>
    </source>
</evidence>
<comment type="subcellular location">
    <subcellularLocation>
        <location evidence="4">Cell projection</location>
        <location evidence="4">Dendrite</location>
    </subcellularLocation>
    <subcellularLocation>
        <location evidence="7">Cytoplasmic vesicle</location>
    </subcellularLocation>
    <subcellularLocation>
        <location evidence="3">Endosome</location>
    </subcellularLocation>
    <subcellularLocation>
        <location evidence="28">Golgi apparatus</location>
        <location evidence="28">trans-Golgi network membrane</location>
        <topology evidence="28">Lipid-anchor</topology>
    </subcellularLocation>
    <subcellularLocation>
        <location evidence="5">Membrane raft</location>
    </subcellularLocation>
    <subcellularLocation>
        <location evidence="29">Membrane</location>
        <topology evidence="29">Peripheral membrane protein</topology>
    </subcellularLocation>
    <subcellularLocation>
        <location evidence="2">Mitochondrion</location>
    </subcellularLocation>
    <subcellularLocation>
        <location evidence="6">Perikaryon</location>
    </subcellularLocation>
    <subcellularLocation>
        <location evidence="27">Presynaptic cell membrane</location>
    </subcellularLocation>
    <subcellularLocation>
        <location evidence="26">Synapse</location>
        <location evidence="26">Synaptosome</location>
    </subcellularLocation>
</comment>
<keyword evidence="9" id="KW-1003">Cell membrane</keyword>
<evidence type="ECO:0000256" key="6">
    <source>
        <dbReference type="ARBA" id="ARBA00004484"/>
    </source>
</evidence>
<evidence type="ECO:0000256" key="29">
    <source>
        <dbReference type="RuleBase" id="RU367084"/>
    </source>
</evidence>
<dbReference type="GO" id="GO:0004430">
    <property type="term" value="F:1-phosphatidylinositol 4-kinase activity"/>
    <property type="evidence" value="ECO:0007669"/>
    <property type="project" value="UniProtKB-UniRule"/>
</dbReference>
<evidence type="ECO:0000256" key="20">
    <source>
        <dbReference type="ARBA" id="ARBA00023128"/>
    </source>
</evidence>
<keyword evidence="19" id="KW-0443">Lipid metabolism</keyword>
<dbReference type="GO" id="GO:0007030">
    <property type="term" value="P:Golgi organization"/>
    <property type="evidence" value="ECO:0007669"/>
    <property type="project" value="TreeGrafter"/>
</dbReference>
<evidence type="ECO:0000256" key="1">
    <source>
        <dbReference type="ARBA" id="ARBA00001686"/>
    </source>
</evidence>
<dbReference type="EC" id="2.7.1.67" evidence="29"/>
<keyword evidence="13 29" id="KW-0547">Nucleotide-binding</keyword>
<keyword evidence="16 29" id="KW-0067">ATP-binding</keyword>
<evidence type="ECO:0000256" key="16">
    <source>
        <dbReference type="ARBA" id="ARBA00022840"/>
    </source>
</evidence>
<accession>A0A8N5ETC4</accession>
<evidence type="ECO:0000256" key="12">
    <source>
        <dbReference type="ARBA" id="ARBA00022679"/>
    </source>
</evidence>
<keyword evidence="24" id="KW-0449">Lipoprotein</keyword>
<dbReference type="GO" id="GO:0005768">
    <property type="term" value="C:endosome"/>
    <property type="evidence" value="ECO:0007669"/>
    <property type="project" value="UniProtKB-SubCell"/>
</dbReference>
<dbReference type="PANTHER" id="PTHR12865">
    <property type="entry name" value="PHOSPHATIDYLINOSITOL 4-KINASE TYPE-II"/>
    <property type="match status" value="1"/>
</dbReference>
<evidence type="ECO:0000256" key="4">
    <source>
        <dbReference type="ARBA" id="ARBA00004279"/>
    </source>
</evidence>
<dbReference type="Proteomes" id="UP000504602">
    <property type="component" value="Unplaced"/>
</dbReference>
<evidence type="ECO:0000256" key="19">
    <source>
        <dbReference type="ARBA" id="ARBA00023098"/>
    </source>
</evidence>
<evidence type="ECO:0000256" key="13">
    <source>
        <dbReference type="ARBA" id="ARBA00022741"/>
    </source>
</evidence>
<gene>
    <name evidence="32" type="primary">PI4K2A</name>
</gene>
<evidence type="ECO:0000256" key="27">
    <source>
        <dbReference type="ARBA" id="ARBA00034111"/>
    </source>
</evidence>
<evidence type="ECO:0000256" key="26">
    <source>
        <dbReference type="ARBA" id="ARBA00034102"/>
    </source>
</evidence>
<keyword evidence="23" id="KW-0966">Cell projection</keyword>
<keyword evidence="18" id="KW-0333">Golgi apparatus</keyword>
<keyword evidence="17" id="KW-0770">Synapse</keyword>
<evidence type="ECO:0000256" key="7">
    <source>
        <dbReference type="ARBA" id="ARBA00004541"/>
    </source>
</evidence>
<evidence type="ECO:0000313" key="32">
    <source>
        <dbReference type="RefSeq" id="XP_030917298.1"/>
    </source>
</evidence>
<dbReference type="GO" id="GO:0042734">
    <property type="term" value="C:presynaptic membrane"/>
    <property type="evidence" value="ECO:0007669"/>
    <property type="project" value="UniProtKB-SubCell"/>
</dbReference>
<dbReference type="PROSITE" id="PS50290">
    <property type="entry name" value="PI3_4_KINASE_3"/>
    <property type="match status" value="1"/>
</dbReference>
<dbReference type="AlphaFoldDB" id="A0A8N5ETC4"/>
<keyword evidence="12 29" id="KW-0808">Transferase</keyword>
<dbReference type="GeneID" id="102041205"/>
<evidence type="ECO:0000256" key="9">
    <source>
        <dbReference type="ARBA" id="ARBA00022475"/>
    </source>
</evidence>
<evidence type="ECO:0000256" key="3">
    <source>
        <dbReference type="ARBA" id="ARBA00004177"/>
    </source>
</evidence>
<dbReference type="CTD" id="55361"/>
<dbReference type="InterPro" id="IPR039756">
    <property type="entry name" value="Lsb6/PI4K2"/>
</dbReference>
<evidence type="ECO:0000256" key="17">
    <source>
        <dbReference type="ARBA" id="ARBA00023018"/>
    </source>
</evidence>
<dbReference type="GO" id="GO:0007032">
    <property type="term" value="P:endosome organization"/>
    <property type="evidence" value="ECO:0007669"/>
    <property type="project" value="TreeGrafter"/>
</dbReference>
<evidence type="ECO:0000313" key="31">
    <source>
        <dbReference type="Proteomes" id="UP000504602"/>
    </source>
</evidence>
<dbReference type="Pfam" id="PF00454">
    <property type="entry name" value="PI3_PI4_kinase"/>
    <property type="match status" value="2"/>
</dbReference>
<dbReference type="GO" id="GO:0005524">
    <property type="term" value="F:ATP binding"/>
    <property type="evidence" value="ECO:0007669"/>
    <property type="project" value="UniProtKB-UniRule"/>
</dbReference>
<dbReference type="GO" id="GO:0046854">
    <property type="term" value="P:phosphatidylinositol phosphate biosynthetic process"/>
    <property type="evidence" value="ECO:0007669"/>
    <property type="project" value="UniProtKB-UniRule"/>
</dbReference>
<organism evidence="31 32">
    <name type="scientific">Geospiza fortis</name>
    <name type="common">Medium ground-finch</name>
    <dbReference type="NCBI Taxonomy" id="48883"/>
    <lineage>
        <taxon>Eukaryota</taxon>
        <taxon>Metazoa</taxon>
        <taxon>Chordata</taxon>
        <taxon>Craniata</taxon>
        <taxon>Vertebrata</taxon>
        <taxon>Euteleostomi</taxon>
        <taxon>Archelosauria</taxon>
        <taxon>Archosauria</taxon>
        <taxon>Dinosauria</taxon>
        <taxon>Saurischia</taxon>
        <taxon>Theropoda</taxon>
        <taxon>Coelurosauria</taxon>
        <taxon>Aves</taxon>
        <taxon>Neognathae</taxon>
        <taxon>Neoaves</taxon>
        <taxon>Telluraves</taxon>
        <taxon>Australaves</taxon>
        <taxon>Passeriformes</taxon>
        <taxon>Thraupidae</taxon>
        <taxon>Geospiza</taxon>
    </lineage>
</organism>
<keyword evidence="15 29" id="KW-0418">Kinase</keyword>
<evidence type="ECO:0000256" key="24">
    <source>
        <dbReference type="ARBA" id="ARBA00023288"/>
    </source>
</evidence>
<evidence type="ECO:0000256" key="25">
    <source>
        <dbReference type="ARBA" id="ARBA00023329"/>
    </source>
</evidence>
<evidence type="ECO:0000256" key="5">
    <source>
        <dbReference type="ARBA" id="ARBA00004285"/>
    </source>
</evidence>
<keyword evidence="25" id="KW-0968">Cytoplasmic vesicle</keyword>
<protein>
    <recommendedName>
        <fullName evidence="29">Phosphatidylinositol 4-kinase type 2</fullName>
        <ecNumber evidence="29">2.7.1.67</ecNumber>
    </recommendedName>
</protein>
<reference evidence="32" key="1">
    <citation type="submission" date="2025-08" db="UniProtKB">
        <authorList>
            <consortium name="RefSeq"/>
        </authorList>
    </citation>
    <scope>IDENTIFICATION</scope>
</reference>
<dbReference type="PANTHER" id="PTHR12865:SF7">
    <property type="entry name" value="PHOSPHATIDYLINOSITOL 4-KINASE TYPE 2-ALPHA"/>
    <property type="match status" value="1"/>
</dbReference>
<evidence type="ECO:0000256" key="15">
    <source>
        <dbReference type="ARBA" id="ARBA00022777"/>
    </source>
</evidence>
<keyword evidence="21 29" id="KW-0472">Membrane</keyword>
<dbReference type="InterPro" id="IPR000403">
    <property type="entry name" value="PI3/4_kinase_cat_dom"/>
</dbReference>
<evidence type="ECO:0000256" key="11">
    <source>
        <dbReference type="ARBA" id="ARBA00022599"/>
    </source>
</evidence>
<keyword evidence="20" id="KW-0496">Mitochondrion</keyword>
<dbReference type="OrthoDB" id="3349449at2759"/>
<evidence type="ECO:0000256" key="8">
    <source>
        <dbReference type="ARBA" id="ARBA00008941"/>
    </source>
</evidence>
<comment type="similarity">
    <text evidence="8 29">Belongs to the PI3/PI4-kinase family. Type II PI4K subfamily.</text>
</comment>
<evidence type="ECO:0000256" key="14">
    <source>
        <dbReference type="ARBA" id="ARBA00022753"/>
    </source>
</evidence>
<evidence type="ECO:0000256" key="22">
    <source>
        <dbReference type="ARBA" id="ARBA00023139"/>
    </source>
</evidence>
<proteinExistence type="inferred from homology"/>
<keyword evidence="31" id="KW-1185">Reference proteome</keyword>
<dbReference type="GO" id="GO:0005739">
    <property type="term" value="C:mitochondrion"/>
    <property type="evidence" value="ECO:0007669"/>
    <property type="project" value="UniProtKB-SubCell"/>
</dbReference>
<evidence type="ECO:0000256" key="23">
    <source>
        <dbReference type="ARBA" id="ARBA00023273"/>
    </source>
</evidence>
<dbReference type="GO" id="GO:0005765">
    <property type="term" value="C:lysosomal membrane"/>
    <property type="evidence" value="ECO:0007669"/>
    <property type="project" value="TreeGrafter"/>
</dbReference>
<name>A0A8N5ETC4_GEOFO</name>
<dbReference type="GO" id="GO:0005802">
    <property type="term" value="C:trans-Golgi network"/>
    <property type="evidence" value="ECO:0007669"/>
    <property type="project" value="TreeGrafter"/>
</dbReference>
<keyword evidence="10" id="KW-0597">Phosphoprotein</keyword>
<dbReference type="GO" id="GO:0030425">
    <property type="term" value="C:dendrite"/>
    <property type="evidence" value="ECO:0007669"/>
    <property type="project" value="UniProtKB-SubCell"/>
</dbReference>
<evidence type="ECO:0000256" key="21">
    <source>
        <dbReference type="ARBA" id="ARBA00023136"/>
    </source>
</evidence>
<sequence length="403" mass="45843">MRLMCLPGDCIIIGVFGTHVGYKGLWAALCSYGMGYCLERASSQLCLPPSWELWSFAWSQEAGYYPNEGQFWTCSLVSPLWAEESVPALPVPGLSPLLSHSQKIIGVFKPKNEEPYGHLNPKWTKWLQKLCCPCCFGRDCLVLNQGYLSEAGASLVDQKLELNIVPRTKVVYLASETFNYSAIDRVKSRGKRLALEKVPKVGQRFNRIGLPPKVGSFQLFVEGYKDADSWLDRGNDNWLIKYDCPLDSAGVRDSDWVVVKEPIIKLAAIDNGLAFPLKHPDSWRAYPFYWAWLPQAKIPFSQEIKDLILPKISDPNFVKDLEEDLYELFKKDPGFDRGQFHKQIAVMRGQILNLTQALKDGKSPLHLVQMPPVIVETARSHQRSASESYTQSFQSRKPFFSWW</sequence>
<evidence type="ECO:0000256" key="2">
    <source>
        <dbReference type="ARBA" id="ARBA00004173"/>
    </source>
</evidence>